<accession>A0ABN6NQP4</accession>
<organism evidence="1 2">
    <name type="scientific">Enterococcus innesii</name>
    <dbReference type="NCBI Taxonomy" id="2839759"/>
    <lineage>
        <taxon>Bacteria</taxon>
        <taxon>Bacillati</taxon>
        <taxon>Bacillota</taxon>
        <taxon>Bacilli</taxon>
        <taxon>Lactobacillales</taxon>
        <taxon>Enterococcaceae</taxon>
        <taxon>Enterococcus</taxon>
    </lineage>
</organism>
<name>A0ABN6NQP4_9ENTE</name>
<dbReference type="Proteomes" id="UP000831692">
    <property type="component" value="Chromosome"/>
</dbReference>
<dbReference type="EMBL" id="AP025635">
    <property type="protein sequence ID" value="BDG67348.1"/>
    <property type="molecule type" value="Genomic_DNA"/>
</dbReference>
<protein>
    <submittedName>
        <fullName evidence="1">Uncharacterized protein</fullName>
    </submittedName>
</protein>
<keyword evidence="2" id="KW-1185">Reference proteome</keyword>
<reference evidence="1 2" key="1">
    <citation type="submission" date="2022-03" db="EMBL/GenBank/DDBJ databases">
        <title>Complete genome sequence of Enterococcus innesii DB-1.</title>
        <authorList>
            <person name="Fukuda D."/>
            <person name="Nolasco-Hipolito C."/>
        </authorList>
    </citation>
    <scope>NUCLEOTIDE SEQUENCE [LARGE SCALE GENOMIC DNA]</scope>
    <source>
        <strain evidence="1 2">DB-1</strain>
    </source>
</reference>
<proteinExistence type="predicted"/>
<evidence type="ECO:0000313" key="2">
    <source>
        <dbReference type="Proteomes" id="UP000831692"/>
    </source>
</evidence>
<sequence length="114" mass="11887">MFSISESLTLCDSVKLVDSVALCDCVLLSDSEKLSDGCVLSESEVASLSCVDEAGILVVVLFAKTFSAFASLLASNGGVISEACATIGVILNPAMPVKEVIVAYTQCFPLLYIL</sequence>
<gene>
    <name evidence="1" type="ORF">ENLAB_09120</name>
</gene>
<evidence type="ECO:0000313" key="1">
    <source>
        <dbReference type="EMBL" id="BDG67348.1"/>
    </source>
</evidence>